<accession>A0A8K0NG18</accession>
<dbReference type="EMBL" id="SRPY01000880">
    <property type="protein sequence ID" value="KAG5916595.1"/>
    <property type="molecule type" value="Genomic_DNA"/>
</dbReference>
<dbReference type="Pfam" id="PF10199">
    <property type="entry name" value="Adaptin_binding"/>
    <property type="match status" value="1"/>
</dbReference>
<organism evidence="2 3">
    <name type="scientific">Claviceps africana</name>
    <dbReference type="NCBI Taxonomy" id="83212"/>
    <lineage>
        <taxon>Eukaryota</taxon>
        <taxon>Fungi</taxon>
        <taxon>Dikarya</taxon>
        <taxon>Ascomycota</taxon>
        <taxon>Pezizomycotina</taxon>
        <taxon>Sordariomycetes</taxon>
        <taxon>Hypocreomycetidae</taxon>
        <taxon>Hypocreales</taxon>
        <taxon>Clavicipitaceae</taxon>
        <taxon>Claviceps</taxon>
    </lineage>
</organism>
<evidence type="ECO:0000313" key="3">
    <source>
        <dbReference type="Proteomes" id="UP000811619"/>
    </source>
</evidence>
<dbReference type="AlphaFoldDB" id="A0A8K0NG18"/>
<evidence type="ECO:0000313" key="2">
    <source>
        <dbReference type="EMBL" id="KAG5916595.1"/>
    </source>
</evidence>
<sequence>MARVKEALESNDWAHTDAQDPPDAADLDGDDERDNLDPEDLGFGFDPADVEDLKGALWSADAQDGEDEAQPAEDEVARMEDMMRKLQAVREAGEGLPEAQRRRMAARAVKEVMREL</sequence>
<evidence type="ECO:0000256" key="1">
    <source>
        <dbReference type="SAM" id="MobiDB-lite"/>
    </source>
</evidence>
<feature type="compositionally biased region" description="Basic and acidic residues" evidence="1">
    <location>
        <begin position="1"/>
        <end position="18"/>
    </location>
</feature>
<dbReference type="Proteomes" id="UP000811619">
    <property type="component" value="Unassembled WGS sequence"/>
</dbReference>
<name>A0A8K0NG18_9HYPO</name>
<protein>
    <submittedName>
        <fullName evidence="2">Uncharacterized protein</fullName>
    </submittedName>
</protein>
<feature type="compositionally biased region" description="Acidic residues" evidence="1">
    <location>
        <begin position="23"/>
        <end position="40"/>
    </location>
</feature>
<comment type="caution">
    <text evidence="2">The sequence shown here is derived from an EMBL/GenBank/DDBJ whole genome shotgun (WGS) entry which is preliminary data.</text>
</comment>
<feature type="region of interest" description="Disordered" evidence="1">
    <location>
        <begin position="1"/>
        <end position="48"/>
    </location>
</feature>
<keyword evidence="3" id="KW-1185">Reference proteome</keyword>
<reference evidence="2" key="1">
    <citation type="journal article" date="2020" name="bioRxiv">
        <title>Whole genome comparisons of ergot fungi reveals the divergence and evolution of species within the genus Claviceps are the result of varying mechanisms driving genome evolution and host range expansion.</title>
        <authorList>
            <person name="Wyka S.A."/>
            <person name="Mondo S.J."/>
            <person name="Liu M."/>
            <person name="Dettman J."/>
            <person name="Nalam V."/>
            <person name="Broders K.D."/>
        </authorList>
    </citation>
    <scope>NUCLEOTIDE SEQUENCE</scope>
    <source>
        <strain evidence="2">CCC 489</strain>
    </source>
</reference>
<gene>
    <name evidence="2" type="ORF">E4U42_007590</name>
</gene>
<dbReference type="OrthoDB" id="10261384at2759"/>
<proteinExistence type="predicted"/>